<dbReference type="GO" id="GO:0004523">
    <property type="term" value="F:RNA-DNA hybrid ribonuclease activity"/>
    <property type="evidence" value="ECO:0007669"/>
    <property type="project" value="UniProtKB-UniRule"/>
</dbReference>
<dbReference type="PANTHER" id="PTHR10954:SF18">
    <property type="entry name" value="RIBONUCLEASE HII"/>
    <property type="match status" value="1"/>
</dbReference>
<evidence type="ECO:0000256" key="13">
    <source>
        <dbReference type="ARBA" id="ARBA00023211"/>
    </source>
</evidence>
<dbReference type="InterPro" id="IPR036397">
    <property type="entry name" value="RNaseH_sf"/>
</dbReference>
<evidence type="ECO:0000256" key="16">
    <source>
        <dbReference type="RuleBase" id="RU003515"/>
    </source>
</evidence>
<evidence type="ECO:0000256" key="2">
    <source>
        <dbReference type="ARBA" id="ARBA00001946"/>
    </source>
</evidence>
<dbReference type="InterPro" id="IPR012337">
    <property type="entry name" value="RNaseH-like_sf"/>
</dbReference>
<keyword evidence="11 14" id="KW-0255">Endonuclease</keyword>
<proteinExistence type="inferred from homology"/>
<keyword evidence="13 14" id="KW-0464">Manganese</keyword>
<keyword evidence="8 14" id="KW-0963">Cytoplasm</keyword>
<dbReference type="GO" id="GO:0030145">
    <property type="term" value="F:manganese ion binding"/>
    <property type="evidence" value="ECO:0007669"/>
    <property type="project" value="UniProtKB-UniRule"/>
</dbReference>
<feature type="binding site" evidence="14 15">
    <location>
        <position position="7"/>
    </location>
    <ligand>
        <name>a divalent metal cation</name>
        <dbReference type="ChEBI" id="CHEBI:60240"/>
    </ligand>
</feature>
<name>A0A7T8BCB5_9SPIR</name>
<comment type="cofactor">
    <cofactor evidence="2">
        <name>Mg(2+)</name>
        <dbReference type="ChEBI" id="CHEBI:18420"/>
    </cofactor>
</comment>
<accession>A0A7T8BCB5</accession>
<keyword evidence="19" id="KW-1185">Reference proteome</keyword>
<evidence type="ECO:0000259" key="17">
    <source>
        <dbReference type="PROSITE" id="PS51975"/>
    </source>
</evidence>
<feature type="domain" description="RNase H type-2" evidence="17">
    <location>
        <begin position="1"/>
        <end position="195"/>
    </location>
</feature>
<gene>
    <name evidence="14" type="primary">rnhB</name>
    <name evidence="18" type="ORF">JFL75_10210</name>
</gene>
<sequence>MICGLDEAGRGPLAGPVCAAAVLLPDDFPAELLNDSKQLTAPKRERAMAAVYSGALAWGIGWASAAEIDSINILRASLLAMERAYGDMLTRIGKDIAVDSLQGIVDGLHVPEIPIPCTAVVKADGTVPQVMAASILAKTARDRMMERYSWLYPEYGFEKHKGYPTKAHLESIHRHGPSPIQRASFRIKPVQFEMF</sequence>
<evidence type="ECO:0000256" key="6">
    <source>
        <dbReference type="ARBA" id="ARBA00012180"/>
    </source>
</evidence>
<organism evidence="18 19">
    <name type="scientific">Breznakiella homolactica</name>
    <dbReference type="NCBI Taxonomy" id="2798577"/>
    <lineage>
        <taxon>Bacteria</taxon>
        <taxon>Pseudomonadati</taxon>
        <taxon>Spirochaetota</taxon>
        <taxon>Spirochaetia</taxon>
        <taxon>Spirochaetales</taxon>
        <taxon>Breznakiellaceae</taxon>
        <taxon>Breznakiella</taxon>
    </lineage>
</organism>
<dbReference type="GO" id="GO:0005737">
    <property type="term" value="C:cytoplasm"/>
    <property type="evidence" value="ECO:0007669"/>
    <property type="project" value="UniProtKB-SubCell"/>
</dbReference>
<dbReference type="HAMAP" id="MF_00052_B">
    <property type="entry name" value="RNase_HII_B"/>
    <property type="match status" value="1"/>
</dbReference>
<dbReference type="InterPro" id="IPR022898">
    <property type="entry name" value="RNase_HII"/>
</dbReference>
<keyword evidence="9 14" id="KW-0540">Nuclease</keyword>
<feature type="binding site" evidence="14 15">
    <location>
        <position position="6"/>
    </location>
    <ligand>
        <name>a divalent metal cation</name>
        <dbReference type="ChEBI" id="CHEBI:60240"/>
    </ligand>
</feature>
<dbReference type="PANTHER" id="PTHR10954">
    <property type="entry name" value="RIBONUCLEASE H2 SUBUNIT A"/>
    <property type="match status" value="1"/>
</dbReference>
<dbReference type="CDD" id="cd07182">
    <property type="entry name" value="RNase_HII_bacteria_HII_like"/>
    <property type="match status" value="1"/>
</dbReference>
<dbReference type="SUPFAM" id="SSF53098">
    <property type="entry name" value="Ribonuclease H-like"/>
    <property type="match status" value="1"/>
</dbReference>
<dbReference type="GO" id="GO:0006298">
    <property type="term" value="P:mismatch repair"/>
    <property type="evidence" value="ECO:0007669"/>
    <property type="project" value="TreeGrafter"/>
</dbReference>
<evidence type="ECO:0000256" key="10">
    <source>
        <dbReference type="ARBA" id="ARBA00022723"/>
    </source>
</evidence>
<evidence type="ECO:0000256" key="1">
    <source>
        <dbReference type="ARBA" id="ARBA00000077"/>
    </source>
</evidence>
<dbReference type="AlphaFoldDB" id="A0A7T8BCB5"/>
<evidence type="ECO:0000256" key="4">
    <source>
        <dbReference type="ARBA" id="ARBA00004496"/>
    </source>
</evidence>
<dbReference type="PROSITE" id="PS51975">
    <property type="entry name" value="RNASE_H_2"/>
    <property type="match status" value="1"/>
</dbReference>
<evidence type="ECO:0000313" key="19">
    <source>
        <dbReference type="Proteomes" id="UP000595917"/>
    </source>
</evidence>
<dbReference type="NCBIfam" id="NF000595">
    <property type="entry name" value="PRK00015.1-3"/>
    <property type="match status" value="1"/>
</dbReference>
<comment type="cofactor">
    <cofactor evidence="14 15">
        <name>Mn(2+)</name>
        <dbReference type="ChEBI" id="CHEBI:29035"/>
    </cofactor>
    <cofactor evidence="14 15">
        <name>Mg(2+)</name>
        <dbReference type="ChEBI" id="CHEBI:18420"/>
    </cofactor>
    <text evidence="14 15">Manganese or magnesium. Binds 1 divalent metal ion per monomer in the absence of substrate. May bind a second metal ion after substrate binding.</text>
</comment>
<feature type="binding site" evidence="14 15">
    <location>
        <position position="106"/>
    </location>
    <ligand>
        <name>a divalent metal cation</name>
        <dbReference type="ChEBI" id="CHEBI:60240"/>
    </ligand>
</feature>
<evidence type="ECO:0000256" key="14">
    <source>
        <dbReference type="HAMAP-Rule" id="MF_00052"/>
    </source>
</evidence>
<dbReference type="Proteomes" id="UP000595917">
    <property type="component" value="Chromosome"/>
</dbReference>
<evidence type="ECO:0000256" key="3">
    <source>
        <dbReference type="ARBA" id="ARBA00004065"/>
    </source>
</evidence>
<keyword evidence="12 14" id="KW-0378">Hydrolase</keyword>
<dbReference type="GO" id="GO:0043137">
    <property type="term" value="P:DNA replication, removal of RNA primer"/>
    <property type="evidence" value="ECO:0007669"/>
    <property type="project" value="TreeGrafter"/>
</dbReference>
<comment type="function">
    <text evidence="3 14 16">Endonuclease that specifically degrades the RNA of RNA-DNA hybrids.</text>
</comment>
<protein>
    <recommendedName>
        <fullName evidence="7 14">Ribonuclease HII</fullName>
        <shortName evidence="14">RNase HII</shortName>
        <ecNumber evidence="6 14">3.1.26.4</ecNumber>
    </recommendedName>
</protein>
<dbReference type="KEGG" id="bhc:JFL75_10210"/>
<dbReference type="GO" id="GO:0032299">
    <property type="term" value="C:ribonuclease H2 complex"/>
    <property type="evidence" value="ECO:0007669"/>
    <property type="project" value="TreeGrafter"/>
</dbReference>
<dbReference type="EMBL" id="CP067089">
    <property type="protein sequence ID" value="QQO11256.1"/>
    <property type="molecule type" value="Genomic_DNA"/>
</dbReference>
<comment type="subcellular location">
    <subcellularLocation>
        <location evidence="4 14">Cytoplasm</location>
    </subcellularLocation>
</comment>
<evidence type="ECO:0000256" key="12">
    <source>
        <dbReference type="ARBA" id="ARBA00022801"/>
    </source>
</evidence>
<dbReference type="GO" id="GO:0003723">
    <property type="term" value="F:RNA binding"/>
    <property type="evidence" value="ECO:0007669"/>
    <property type="project" value="UniProtKB-UniRule"/>
</dbReference>
<evidence type="ECO:0000256" key="8">
    <source>
        <dbReference type="ARBA" id="ARBA00022490"/>
    </source>
</evidence>
<evidence type="ECO:0000256" key="5">
    <source>
        <dbReference type="ARBA" id="ARBA00007383"/>
    </source>
</evidence>
<dbReference type="RefSeq" id="WP_215628565.1">
    <property type="nucleotide sequence ID" value="NZ_CP067089.2"/>
</dbReference>
<dbReference type="InterPro" id="IPR024567">
    <property type="entry name" value="RNase_HII/HIII_dom"/>
</dbReference>
<keyword evidence="10 14" id="KW-0479">Metal-binding</keyword>
<evidence type="ECO:0000256" key="9">
    <source>
        <dbReference type="ARBA" id="ARBA00022722"/>
    </source>
</evidence>
<dbReference type="Gene3D" id="3.30.420.10">
    <property type="entry name" value="Ribonuclease H-like superfamily/Ribonuclease H"/>
    <property type="match status" value="1"/>
</dbReference>
<dbReference type="Pfam" id="PF01351">
    <property type="entry name" value="RNase_HII"/>
    <property type="match status" value="1"/>
</dbReference>
<evidence type="ECO:0000256" key="11">
    <source>
        <dbReference type="ARBA" id="ARBA00022759"/>
    </source>
</evidence>
<evidence type="ECO:0000256" key="15">
    <source>
        <dbReference type="PROSITE-ProRule" id="PRU01319"/>
    </source>
</evidence>
<evidence type="ECO:0000256" key="7">
    <source>
        <dbReference type="ARBA" id="ARBA00019179"/>
    </source>
</evidence>
<dbReference type="InterPro" id="IPR001352">
    <property type="entry name" value="RNase_HII/HIII"/>
</dbReference>
<comment type="similarity">
    <text evidence="5 14 16">Belongs to the RNase HII family.</text>
</comment>
<dbReference type="EC" id="3.1.26.4" evidence="6 14"/>
<reference evidence="18" key="1">
    <citation type="submission" date="2021-01" db="EMBL/GenBank/DDBJ databases">
        <title>Description of Breznakiella homolactica.</title>
        <authorList>
            <person name="Song Y."/>
            <person name="Brune A."/>
        </authorList>
    </citation>
    <scope>NUCLEOTIDE SEQUENCE</scope>
    <source>
        <strain evidence="18">RmG30</strain>
    </source>
</reference>
<comment type="catalytic activity">
    <reaction evidence="1 14 15 16">
        <text>Endonucleolytic cleavage to 5'-phosphomonoester.</text>
        <dbReference type="EC" id="3.1.26.4"/>
    </reaction>
</comment>
<evidence type="ECO:0000313" key="18">
    <source>
        <dbReference type="EMBL" id="QQO11256.1"/>
    </source>
</evidence>